<sequence>MMPAAVAPSKPAPEATLVPPADWSTFNRGDAVWVHEDGWGYDNGIVDEVSGTHRMLWIVLEQGGRRLICGNDPLEVWAA</sequence>
<protein>
    <submittedName>
        <fullName evidence="1">Uncharacterized protein</fullName>
    </submittedName>
</protein>
<name>A0A1G8NEW9_9MICC</name>
<dbReference type="Proteomes" id="UP000182130">
    <property type="component" value="Unassembled WGS sequence"/>
</dbReference>
<proteinExistence type="predicted"/>
<keyword evidence="2" id="KW-1185">Reference proteome</keyword>
<dbReference type="RefSeq" id="WP_084110901.1">
    <property type="nucleotide sequence ID" value="NZ_FNEI01000004.1"/>
</dbReference>
<reference evidence="2" key="1">
    <citation type="submission" date="2016-10" db="EMBL/GenBank/DDBJ databases">
        <authorList>
            <person name="Varghese N."/>
            <person name="Submissions S."/>
        </authorList>
    </citation>
    <scope>NUCLEOTIDE SEQUENCE [LARGE SCALE GENOMIC DNA]</scope>
    <source>
        <strain evidence="2">CGMCC 1.10783</strain>
    </source>
</reference>
<evidence type="ECO:0000313" key="2">
    <source>
        <dbReference type="Proteomes" id="UP000182130"/>
    </source>
</evidence>
<organism evidence="1 2">
    <name type="scientific">Arthrobacter cupressi</name>
    <dbReference type="NCBI Taxonomy" id="1045773"/>
    <lineage>
        <taxon>Bacteria</taxon>
        <taxon>Bacillati</taxon>
        <taxon>Actinomycetota</taxon>
        <taxon>Actinomycetes</taxon>
        <taxon>Micrococcales</taxon>
        <taxon>Micrococcaceae</taxon>
        <taxon>Arthrobacter</taxon>
    </lineage>
</organism>
<accession>A0A1G8NEW9</accession>
<dbReference type="STRING" id="1045773.SAMN05216555_104231"/>
<dbReference type="AlphaFoldDB" id="A0A1G8NEW9"/>
<gene>
    <name evidence="1" type="ORF">SAMN05216555_104231</name>
</gene>
<evidence type="ECO:0000313" key="1">
    <source>
        <dbReference type="EMBL" id="SDI78708.1"/>
    </source>
</evidence>
<dbReference type="EMBL" id="FNEI01000004">
    <property type="protein sequence ID" value="SDI78708.1"/>
    <property type="molecule type" value="Genomic_DNA"/>
</dbReference>
<dbReference type="OrthoDB" id="4947100at2"/>